<dbReference type="EMBL" id="UFYI01000007">
    <property type="protein sequence ID" value="STD19017.1"/>
    <property type="molecule type" value="Genomic_DNA"/>
</dbReference>
<evidence type="ECO:0000259" key="10">
    <source>
        <dbReference type="PROSITE" id="PS51198"/>
    </source>
</evidence>
<evidence type="ECO:0000313" key="11">
    <source>
        <dbReference type="EMBL" id="STD19017.1"/>
    </source>
</evidence>
<gene>
    <name evidence="11" type="primary">helD_2</name>
    <name evidence="11" type="ORF">NCTC12123_01087</name>
</gene>
<dbReference type="InterPro" id="IPR000212">
    <property type="entry name" value="DNA_helicase_UvrD/REP"/>
</dbReference>
<comment type="catalytic activity">
    <reaction evidence="6">
        <text>Couples ATP hydrolysis with the unwinding of duplex DNA by translocating in the 3'-5' direction.</text>
        <dbReference type="EC" id="5.6.2.4"/>
    </reaction>
</comment>
<dbReference type="InterPro" id="IPR014017">
    <property type="entry name" value="DNA_helicase_UvrD-like_C"/>
</dbReference>
<feature type="domain" description="UvrD-like helicase ATP-binding" evidence="10">
    <location>
        <begin position="1"/>
        <end position="216"/>
    </location>
</feature>
<dbReference type="CDD" id="cd18807">
    <property type="entry name" value="SF1_C_UvrD"/>
    <property type="match status" value="1"/>
</dbReference>
<evidence type="ECO:0000256" key="4">
    <source>
        <dbReference type="ARBA" id="ARBA00022840"/>
    </source>
</evidence>
<evidence type="ECO:0000256" key="6">
    <source>
        <dbReference type="ARBA" id="ARBA00034617"/>
    </source>
</evidence>
<dbReference type="InterPro" id="IPR014016">
    <property type="entry name" value="UvrD-like_ATP-bd"/>
</dbReference>
<proteinExistence type="predicted"/>
<dbReference type="Pfam" id="PF13361">
    <property type="entry name" value="UvrD_C"/>
    <property type="match status" value="1"/>
</dbReference>
<dbReference type="Proteomes" id="UP000255163">
    <property type="component" value="Unassembled WGS sequence"/>
</dbReference>
<dbReference type="Pfam" id="PF00580">
    <property type="entry name" value="UvrD-helicase"/>
    <property type="match status" value="1"/>
</dbReference>
<dbReference type="STRING" id="640513.Entas_1467"/>
<evidence type="ECO:0000256" key="8">
    <source>
        <dbReference type="ARBA" id="ARBA00048988"/>
    </source>
</evidence>
<keyword evidence="2 9" id="KW-0378">Hydrolase</keyword>
<keyword evidence="4 9" id="KW-0067">ATP-binding</keyword>
<dbReference type="NCBIfam" id="NF008276">
    <property type="entry name" value="PRK11054.1"/>
    <property type="match status" value="1"/>
</dbReference>
<name>A0A376F5K4_ENTAS</name>
<evidence type="ECO:0000256" key="1">
    <source>
        <dbReference type="ARBA" id="ARBA00022741"/>
    </source>
</evidence>
<organism evidence="11 12">
    <name type="scientific">Enterobacter asburiae</name>
    <dbReference type="NCBI Taxonomy" id="61645"/>
    <lineage>
        <taxon>Bacteria</taxon>
        <taxon>Pseudomonadati</taxon>
        <taxon>Pseudomonadota</taxon>
        <taxon>Gammaproteobacteria</taxon>
        <taxon>Enterobacterales</taxon>
        <taxon>Enterobacteriaceae</taxon>
        <taxon>Enterobacter</taxon>
        <taxon>Enterobacter cloacae complex</taxon>
    </lineage>
</organism>
<sequence length="395" mass="45205">MPSISKLENDLQARQALFIKTWRQQCSEKKAQAKGWRQWLEEELSWEVPEGSFWQDDKLARRLGSRLDRWVSLMRMHGGTQAEMIESAPEAIRDLFSKRVKLMAPLLKAWKTALKEENAVDFSGLIHQAIIILEKGRFVSPWKHILVDEFQDISPQRAALLSALRAQNKHTSLFAVGDDWQAIYRFSGAQLSLTTAFHHYFGEGDRSDLDTTYRFNSRIGEIANRFIQQNPHQLAKPLNSLRPGDKKAVTLLADDQLEPLLDKLSGYAKPDERILVLARYHHLKPAALEKAATRWPKLQLEFMTIHASKGQQADYVIVVGLKEGSDGFPAPARESVMEEALLPVPEDFPDAEERRLLYVALTRARHRVWLLFNKEEPSVFVDILKSIDVPVARKP</sequence>
<keyword evidence="3 9" id="KW-0347">Helicase</keyword>
<dbReference type="GO" id="GO:0005524">
    <property type="term" value="F:ATP binding"/>
    <property type="evidence" value="ECO:0007669"/>
    <property type="project" value="UniProtKB-UniRule"/>
</dbReference>
<dbReference type="GO" id="GO:0005829">
    <property type="term" value="C:cytosol"/>
    <property type="evidence" value="ECO:0007669"/>
    <property type="project" value="TreeGrafter"/>
</dbReference>
<dbReference type="GO" id="GO:0043138">
    <property type="term" value="F:3'-5' DNA helicase activity"/>
    <property type="evidence" value="ECO:0007669"/>
    <property type="project" value="UniProtKB-EC"/>
</dbReference>
<protein>
    <recommendedName>
        <fullName evidence="7">DNA 3'-5' helicase</fullName>
        <ecNumber evidence="7">5.6.2.4</ecNumber>
    </recommendedName>
</protein>
<dbReference type="PANTHER" id="PTHR11070">
    <property type="entry name" value="UVRD / RECB / PCRA DNA HELICASE FAMILY MEMBER"/>
    <property type="match status" value="1"/>
</dbReference>
<dbReference type="GO" id="GO:0000725">
    <property type="term" value="P:recombinational repair"/>
    <property type="evidence" value="ECO:0007669"/>
    <property type="project" value="TreeGrafter"/>
</dbReference>
<dbReference type="GO" id="GO:0003677">
    <property type="term" value="F:DNA binding"/>
    <property type="evidence" value="ECO:0007669"/>
    <property type="project" value="InterPro"/>
</dbReference>
<dbReference type="FunFam" id="3.40.50.300:FF:000975">
    <property type="entry name" value="DNA helicase"/>
    <property type="match status" value="1"/>
</dbReference>
<evidence type="ECO:0000256" key="9">
    <source>
        <dbReference type="PROSITE-ProRule" id="PRU00560"/>
    </source>
</evidence>
<evidence type="ECO:0000256" key="5">
    <source>
        <dbReference type="ARBA" id="ARBA00023235"/>
    </source>
</evidence>
<evidence type="ECO:0000256" key="3">
    <source>
        <dbReference type="ARBA" id="ARBA00022806"/>
    </source>
</evidence>
<dbReference type="InterPro" id="IPR027417">
    <property type="entry name" value="P-loop_NTPase"/>
</dbReference>
<accession>A0A376F5K4</accession>
<evidence type="ECO:0000256" key="2">
    <source>
        <dbReference type="ARBA" id="ARBA00022801"/>
    </source>
</evidence>
<keyword evidence="1 9" id="KW-0547">Nucleotide-binding</keyword>
<keyword evidence="5" id="KW-0413">Isomerase</keyword>
<dbReference type="GO" id="GO:0016887">
    <property type="term" value="F:ATP hydrolysis activity"/>
    <property type="evidence" value="ECO:0007669"/>
    <property type="project" value="RHEA"/>
</dbReference>
<evidence type="ECO:0000256" key="7">
    <source>
        <dbReference type="ARBA" id="ARBA00034808"/>
    </source>
</evidence>
<dbReference type="AlphaFoldDB" id="A0A376F5K4"/>
<dbReference type="EC" id="5.6.2.4" evidence="7"/>
<dbReference type="SUPFAM" id="SSF52540">
    <property type="entry name" value="P-loop containing nucleoside triphosphate hydrolases"/>
    <property type="match status" value="1"/>
</dbReference>
<comment type="catalytic activity">
    <reaction evidence="8">
        <text>ATP + H2O = ADP + phosphate + H(+)</text>
        <dbReference type="Rhea" id="RHEA:13065"/>
        <dbReference type="ChEBI" id="CHEBI:15377"/>
        <dbReference type="ChEBI" id="CHEBI:15378"/>
        <dbReference type="ChEBI" id="CHEBI:30616"/>
        <dbReference type="ChEBI" id="CHEBI:43474"/>
        <dbReference type="ChEBI" id="CHEBI:456216"/>
        <dbReference type="EC" id="5.6.2.4"/>
    </reaction>
</comment>
<reference evidence="11 12" key="1">
    <citation type="submission" date="2018-06" db="EMBL/GenBank/DDBJ databases">
        <authorList>
            <consortium name="Pathogen Informatics"/>
            <person name="Doyle S."/>
        </authorList>
    </citation>
    <scope>NUCLEOTIDE SEQUENCE [LARGE SCALE GENOMIC DNA]</scope>
    <source>
        <strain evidence="11 12">NCTC12123</strain>
    </source>
</reference>
<dbReference type="Gene3D" id="3.40.50.300">
    <property type="entry name" value="P-loop containing nucleotide triphosphate hydrolases"/>
    <property type="match status" value="2"/>
</dbReference>
<dbReference type="PANTHER" id="PTHR11070:SF63">
    <property type="entry name" value="DNA HELICASE IV"/>
    <property type="match status" value="1"/>
</dbReference>
<dbReference type="PROSITE" id="PS51198">
    <property type="entry name" value="UVRD_HELICASE_ATP_BIND"/>
    <property type="match status" value="1"/>
</dbReference>
<evidence type="ECO:0000313" key="12">
    <source>
        <dbReference type="Proteomes" id="UP000255163"/>
    </source>
</evidence>
<comment type="caution">
    <text evidence="9">Lacks conserved residue(s) required for the propagation of feature annotation.</text>
</comment>